<evidence type="ECO:0000313" key="3">
    <source>
        <dbReference type="EMBL" id="POF44381.1"/>
    </source>
</evidence>
<dbReference type="RefSeq" id="WP_103393989.1">
    <property type="nucleotide sequence ID" value="NZ_MUJK01000001.1"/>
</dbReference>
<dbReference type="Proteomes" id="UP000237440">
    <property type="component" value="Unassembled WGS sequence"/>
</dbReference>
<dbReference type="GO" id="GO:0061928">
    <property type="term" value="F:glutathione specific gamma-glutamylcyclotransferase activity"/>
    <property type="evidence" value="ECO:0007669"/>
    <property type="project" value="UniProtKB-EC"/>
</dbReference>
<comment type="caution">
    <text evidence="3">The sequence shown here is derived from an EMBL/GenBank/DDBJ whole genome shotgun (WGS) entry which is preliminary data.</text>
</comment>
<dbReference type="GO" id="GO:0006751">
    <property type="term" value="P:glutathione catabolic process"/>
    <property type="evidence" value="ECO:0007669"/>
    <property type="project" value="InterPro"/>
</dbReference>
<dbReference type="InterPro" id="IPR013024">
    <property type="entry name" value="GGCT-like"/>
</dbReference>
<keyword evidence="2" id="KW-0456">Lyase</keyword>
<dbReference type="PANTHER" id="PTHR12192:SF2">
    <property type="entry name" value="GLUTATHIONE-SPECIFIC GAMMA-GLUTAMYLCYCLOTRANSFERASE 2"/>
    <property type="match status" value="1"/>
</dbReference>
<evidence type="ECO:0000256" key="2">
    <source>
        <dbReference type="ARBA" id="ARBA00023239"/>
    </source>
</evidence>
<evidence type="ECO:0000256" key="1">
    <source>
        <dbReference type="ARBA" id="ARBA00012344"/>
    </source>
</evidence>
<keyword evidence="3" id="KW-0808">Transferase</keyword>
<dbReference type="GO" id="GO:0016740">
    <property type="term" value="F:transferase activity"/>
    <property type="evidence" value="ECO:0007669"/>
    <property type="project" value="UniProtKB-KW"/>
</dbReference>
<proteinExistence type="predicted"/>
<dbReference type="EMBL" id="MUJK01000001">
    <property type="protein sequence ID" value="POF44381.1"/>
    <property type="molecule type" value="Genomic_DNA"/>
</dbReference>
<dbReference type="EC" id="4.3.2.7" evidence="1"/>
<dbReference type="OrthoDB" id="9795692at2"/>
<sequence length="238" mass="26849">MAPLRTRPAKGRNLTAELVARVERFEPDPGPEPGTSEHTEAEFDAMVEALLSEYKPQELWIFAYGSLIWNPEFDFLESRSATAFGWHRSFCLKLTRWRGTRELPALMLALDRGGSCNGLAYRLPAQDHFKQLGLLMVREIDANPPTNVPRWISVKTESGIVRALAFVAARDGMAYAGKLPMEKIAHVLARAAGHWGSAAQYLFRTVTMLEEHGIRDRNMWRIQSLVAQEIEDSLLAEK</sequence>
<organism evidence="3 4">
    <name type="scientific">Pseudomonas laurylsulfativorans</name>
    <dbReference type="NCBI Taxonomy" id="1943631"/>
    <lineage>
        <taxon>Bacteria</taxon>
        <taxon>Pseudomonadati</taxon>
        <taxon>Pseudomonadota</taxon>
        <taxon>Gammaproteobacteria</taxon>
        <taxon>Pseudomonadales</taxon>
        <taxon>Pseudomonadaceae</taxon>
        <taxon>Pseudomonas</taxon>
    </lineage>
</organism>
<dbReference type="CDD" id="cd06661">
    <property type="entry name" value="GGCT_like"/>
    <property type="match status" value="1"/>
</dbReference>
<dbReference type="Pfam" id="PF04752">
    <property type="entry name" value="ChaC"/>
    <property type="match status" value="1"/>
</dbReference>
<protein>
    <recommendedName>
        <fullName evidence="1">glutathione-specific gamma-glutamylcyclotransferase</fullName>
        <ecNumber evidence="1">4.3.2.7</ecNumber>
    </recommendedName>
</protein>
<name>A0A2S3VWT6_9PSED</name>
<dbReference type="SUPFAM" id="SSF110857">
    <property type="entry name" value="Gamma-glutamyl cyclotransferase-like"/>
    <property type="match status" value="1"/>
</dbReference>
<dbReference type="InterPro" id="IPR006840">
    <property type="entry name" value="ChaC"/>
</dbReference>
<gene>
    <name evidence="3" type="ORF">B0D71_00750</name>
</gene>
<dbReference type="Gene3D" id="3.10.490.10">
    <property type="entry name" value="Gamma-glutamyl cyclotransferase-like"/>
    <property type="match status" value="1"/>
</dbReference>
<dbReference type="AlphaFoldDB" id="A0A2S3VWT6"/>
<evidence type="ECO:0000313" key="4">
    <source>
        <dbReference type="Proteomes" id="UP000237440"/>
    </source>
</evidence>
<keyword evidence="4" id="KW-1185">Reference proteome</keyword>
<dbReference type="GO" id="GO:0005737">
    <property type="term" value="C:cytoplasm"/>
    <property type="evidence" value="ECO:0007669"/>
    <property type="project" value="TreeGrafter"/>
</dbReference>
<dbReference type="InterPro" id="IPR036568">
    <property type="entry name" value="GGCT-like_sf"/>
</dbReference>
<reference evidence="4" key="1">
    <citation type="submission" date="2017-02" db="EMBL/GenBank/DDBJ databases">
        <authorList>
            <person name="Furmanczyk E.M."/>
        </authorList>
    </citation>
    <scope>NUCLEOTIDE SEQUENCE [LARGE SCALE GENOMIC DNA]</scope>
    <source>
        <strain evidence="4">AP3_22</strain>
    </source>
</reference>
<accession>A0A2S3VWT6</accession>
<dbReference type="PANTHER" id="PTHR12192">
    <property type="entry name" value="CATION TRANSPORT PROTEIN CHAC-RELATED"/>
    <property type="match status" value="1"/>
</dbReference>